<organism evidence="1 2">
    <name type="scientific">Salinivibrio costicola subsp. alcaliphilus</name>
    <dbReference type="NCBI Taxonomy" id="272773"/>
    <lineage>
        <taxon>Bacteria</taxon>
        <taxon>Pseudomonadati</taxon>
        <taxon>Pseudomonadota</taxon>
        <taxon>Gammaproteobacteria</taxon>
        <taxon>Vibrionales</taxon>
        <taxon>Vibrionaceae</taxon>
        <taxon>Salinivibrio</taxon>
    </lineage>
</organism>
<accession>A0ABX3KP04</accession>
<keyword evidence="2" id="KW-1185">Reference proteome</keyword>
<dbReference type="Proteomes" id="UP000189431">
    <property type="component" value="Unassembled WGS sequence"/>
</dbReference>
<proteinExistence type="predicted"/>
<evidence type="ECO:0000313" key="2">
    <source>
        <dbReference type="Proteomes" id="UP000189431"/>
    </source>
</evidence>
<comment type="caution">
    <text evidence="1">The sequence shown here is derived from an EMBL/GenBank/DDBJ whole genome shotgun (WGS) entry which is preliminary data.</text>
</comment>
<name>A0ABX3KP04_SALCS</name>
<dbReference type="RefSeq" id="WP_077670146.1">
    <property type="nucleotide sequence ID" value="NZ_MUFR01000059.1"/>
</dbReference>
<reference evidence="2" key="1">
    <citation type="submission" date="2017-01" db="EMBL/GenBank/DDBJ databases">
        <title>Draft genome of the species Salinivibrio costicola subsp. alcaliphilus.</title>
        <authorList>
            <person name="Lopez-Hermoso C."/>
            <person name="De La Haba R."/>
            <person name="Sanchez-Porro C."/>
            <person name="Ventosa A."/>
        </authorList>
    </citation>
    <scope>NUCLEOTIDE SEQUENCE [LARGE SCALE GENOMIC DNA]</scope>
    <source>
        <strain evidence="2">CBH448</strain>
    </source>
</reference>
<dbReference type="EMBL" id="MUFR01000059">
    <property type="protein sequence ID" value="OOF32772.1"/>
    <property type="molecule type" value="Genomic_DNA"/>
</dbReference>
<evidence type="ECO:0000313" key="1">
    <source>
        <dbReference type="EMBL" id="OOF32772.1"/>
    </source>
</evidence>
<sequence>MQNRRFYRLDEIHDVTSITKGDLLAAVEQGELSLCAWVDEKSMGAMLAAEEGHRPALANLFAYKGVIGLTQDQSIACVHSKTAPIRHAQILEPDHVSHWREVKNDFPDAENGPFTRVSSLPQRPAAPFMAYGAIGTKATYGQEARQLAQAGPEEWNRQGFSGLWDALAKTGRALEAKPLAIEADQLRFDLQAVNAAFDLRPEGETGRSISIPDISKIETHPIKVMIRKVLAVDRDAEARKVLYAIRRDHENNAHQIDEDGLIVEIGHDSVEWFGIDDTNRINYKTFSNYVSAVRKTL</sequence>
<protein>
    <submittedName>
        <fullName evidence="1">Uncharacterized protein</fullName>
    </submittedName>
</protein>
<gene>
    <name evidence="1" type="ORF">BZJ21_14345</name>
</gene>